<reference evidence="1" key="1">
    <citation type="submission" date="2020-10" db="EMBL/GenBank/DDBJ databases">
        <authorList>
            <person name="Gilroy R."/>
        </authorList>
    </citation>
    <scope>NUCLEOTIDE SEQUENCE</scope>
    <source>
        <strain evidence="1">ChiGjej1B1-1684</strain>
    </source>
</reference>
<evidence type="ECO:0000313" key="2">
    <source>
        <dbReference type="Proteomes" id="UP000824118"/>
    </source>
</evidence>
<evidence type="ECO:0000313" key="1">
    <source>
        <dbReference type="EMBL" id="HIU49618.1"/>
    </source>
</evidence>
<protein>
    <submittedName>
        <fullName evidence="1">Molecular chaperone DnaJ</fullName>
    </submittedName>
</protein>
<name>A0A9D1LWX9_9FIRM</name>
<reference evidence="1" key="2">
    <citation type="journal article" date="2021" name="PeerJ">
        <title>Extensive microbial diversity within the chicken gut microbiome revealed by metagenomics and culture.</title>
        <authorList>
            <person name="Gilroy R."/>
            <person name="Ravi A."/>
            <person name="Getino M."/>
            <person name="Pursley I."/>
            <person name="Horton D.L."/>
            <person name="Alikhan N.F."/>
            <person name="Baker D."/>
            <person name="Gharbi K."/>
            <person name="Hall N."/>
            <person name="Watson M."/>
            <person name="Adriaenssens E.M."/>
            <person name="Foster-Nyarko E."/>
            <person name="Jarju S."/>
            <person name="Secka A."/>
            <person name="Antonio M."/>
            <person name="Oren A."/>
            <person name="Chaudhuri R.R."/>
            <person name="La Ragione R."/>
            <person name="Hildebrand F."/>
            <person name="Pallen M.J."/>
        </authorList>
    </citation>
    <scope>NUCLEOTIDE SEQUENCE</scope>
    <source>
        <strain evidence="1">ChiGjej1B1-1684</strain>
    </source>
</reference>
<sequence length="52" mass="5371">YRAAFNRMNSQRAYGAGGYDPRGGAAGCSCCDICVGLWCADTCCSCMGGNCC</sequence>
<dbReference type="Proteomes" id="UP000824118">
    <property type="component" value="Unassembled WGS sequence"/>
</dbReference>
<organism evidence="1 2">
    <name type="scientific">Candidatus Limousia pullorum</name>
    <dbReference type="NCBI Taxonomy" id="2840860"/>
    <lineage>
        <taxon>Bacteria</taxon>
        <taxon>Bacillati</taxon>
        <taxon>Bacillota</taxon>
        <taxon>Clostridia</taxon>
        <taxon>Eubacteriales</taxon>
        <taxon>Oscillospiraceae</taxon>
        <taxon>Oscillospiraceae incertae sedis</taxon>
        <taxon>Candidatus Limousia</taxon>
    </lineage>
</organism>
<dbReference type="AlphaFoldDB" id="A0A9D1LWX9"/>
<feature type="non-terminal residue" evidence="1">
    <location>
        <position position="1"/>
    </location>
</feature>
<comment type="caution">
    <text evidence="1">The sequence shown here is derived from an EMBL/GenBank/DDBJ whole genome shotgun (WGS) entry which is preliminary data.</text>
</comment>
<dbReference type="EMBL" id="DVNG01000017">
    <property type="protein sequence ID" value="HIU49618.1"/>
    <property type="molecule type" value="Genomic_DNA"/>
</dbReference>
<proteinExistence type="predicted"/>
<gene>
    <name evidence="1" type="ORF">IAD22_01205</name>
</gene>
<accession>A0A9D1LWX9</accession>